<protein>
    <recommendedName>
        <fullName evidence="3">Helix-turn-helix protein</fullName>
    </recommendedName>
</protein>
<comment type="caution">
    <text evidence="1">The sequence shown here is derived from an EMBL/GenBank/DDBJ whole genome shotgun (WGS) entry which is preliminary data.</text>
</comment>
<gene>
    <name evidence="1" type="ORF">EV214_1193</name>
</gene>
<evidence type="ECO:0000313" key="1">
    <source>
        <dbReference type="EMBL" id="TCO72140.1"/>
    </source>
</evidence>
<dbReference type="Proteomes" id="UP000294919">
    <property type="component" value="Unassembled WGS sequence"/>
</dbReference>
<evidence type="ECO:0008006" key="3">
    <source>
        <dbReference type="Google" id="ProtNLM"/>
    </source>
</evidence>
<dbReference type="AlphaFoldDB" id="A0A4V2SAL5"/>
<proteinExistence type="predicted"/>
<dbReference type="OrthoDB" id="9799038at2"/>
<accession>A0A4V2SAL5</accession>
<organism evidence="1 2">
    <name type="scientific">Marinisporobacter balticus</name>
    <dbReference type="NCBI Taxonomy" id="2018667"/>
    <lineage>
        <taxon>Bacteria</taxon>
        <taxon>Bacillati</taxon>
        <taxon>Bacillota</taxon>
        <taxon>Clostridia</taxon>
        <taxon>Peptostreptococcales</taxon>
        <taxon>Thermotaleaceae</taxon>
        <taxon>Marinisporobacter</taxon>
    </lineage>
</organism>
<sequence length="58" mass="6637">MDYISVKDIAKKWHISKRRVQILCSEGRVQGALRIGNLWAIPSDAEKPIDLRTKSKDT</sequence>
<dbReference type="RefSeq" id="WP_132246266.1">
    <property type="nucleotide sequence ID" value="NZ_SLWV01000019.1"/>
</dbReference>
<evidence type="ECO:0000313" key="2">
    <source>
        <dbReference type="Proteomes" id="UP000294919"/>
    </source>
</evidence>
<name>A0A4V2SAL5_9FIRM</name>
<reference evidence="1 2" key="1">
    <citation type="submission" date="2019-03" db="EMBL/GenBank/DDBJ databases">
        <title>Genomic Encyclopedia of Type Strains, Phase IV (KMG-IV): sequencing the most valuable type-strain genomes for metagenomic binning, comparative biology and taxonomic classification.</title>
        <authorList>
            <person name="Goeker M."/>
        </authorList>
    </citation>
    <scope>NUCLEOTIDE SEQUENCE [LARGE SCALE GENOMIC DNA]</scope>
    <source>
        <strain evidence="1 2">DSM 102940</strain>
    </source>
</reference>
<keyword evidence="2" id="KW-1185">Reference proteome</keyword>
<dbReference type="EMBL" id="SLWV01000019">
    <property type="protein sequence ID" value="TCO72140.1"/>
    <property type="molecule type" value="Genomic_DNA"/>
</dbReference>